<reference evidence="3" key="1">
    <citation type="submission" date="2025-05" db="UniProtKB">
        <authorList>
            <consortium name="RefSeq"/>
        </authorList>
    </citation>
    <scope>NUCLEOTIDE SEQUENCE [LARGE SCALE GENOMIC DNA]</scope>
</reference>
<proteinExistence type="predicted"/>
<name>A0ABM3J0T4_BACDO</name>
<organism evidence="3 4">
    <name type="scientific">Bactrocera dorsalis</name>
    <name type="common">Oriental fruit fly</name>
    <name type="synonym">Dacus dorsalis</name>
    <dbReference type="NCBI Taxonomy" id="27457"/>
    <lineage>
        <taxon>Eukaryota</taxon>
        <taxon>Metazoa</taxon>
        <taxon>Ecdysozoa</taxon>
        <taxon>Arthropoda</taxon>
        <taxon>Hexapoda</taxon>
        <taxon>Insecta</taxon>
        <taxon>Pterygota</taxon>
        <taxon>Neoptera</taxon>
        <taxon>Endopterygota</taxon>
        <taxon>Diptera</taxon>
        <taxon>Brachycera</taxon>
        <taxon>Muscomorpha</taxon>
        <taxon>Tephritoidea</taxon>
        <taxon>Tephritidae</taxon>
        <taxon>Bactrocera</taxon>
        <taxon>Bactrocera</taxon>
    </lineage>
</organism>
<reference evidence="4" key="2">
    <citation type="submission" date="2025-08" db="UniProtKB">
        <authorList>
            <consortium name="RefSeq"/>
        </authorList>
    </citation>
    <scope>IDENTIFICATION</scope>
    <source>
        <tissue evidence="4">Adult</tissue>
    </source>
</reference>
<dbReference type="PANTHER" id="PTHR45712">
    <property type="entry name" value="AGAP008170-PA"/>
    <property type="match status" value="1"/>
</dbReference>
<dbReference type="PROSITE" id="PS51450">
    <property type="entry name" value="LRR"/>
    <property type="match status" value="1"/>
</dbReference>
<dbReference type="RefSeq" id="XP_049302851.1">
    <property type="nucleotide sequence ID" value="XM_049446894.1"/>
</dbReference>
<dbReference type="Gene3D" id="3.80.10.10">
    <property type="entry name" value="Ribonuclease Inhibitor"/>
    <property type="match status" value="1"/>
</dbReference>
<evidence type="ECO:0000313" key="4">
    <source>
        <dbReference type="RefSeq" id="XP_049302851.1"/>
    </source>
</evidence>
<gene>
    <name evidence="4" type="primary">LOC125775857</name>
</gene>
<dbReference type="PANTHER" id="PTHR45712:SF22">
    <property type="entry name" value="INSULIN-LIKE GROWTH FACTOR-BINDING PROTEIN COMPLEX ACID LABILE SUBUNIT"/>
    <property type="match status" value="1"/>
</dbReference>
<accession>A0ABM3J0T4</accession>
<keyword evidence="2" id="KW-0677">Repeat</keyword>
<sequence>MHLQLIIKSNRNEIGEADVISIPVIFSGLKQLETLTLSVHSLRNQYLSLQNLTQTHFKNLTALRQLDLAGNNMRMLDANMFAALTQLNWLNLSRNEIRELPEDLFAYQRELLILDLSHNLLEYLTPHIFDHTPRLWQLILGGNQLHDTTNIMENLKPLYYLHRLDVSQNQLQTIWSTDTSVNRT</sequence>
<evidence type="ECO:0000256" key="1">
    <source>
        <dbReference type="ARBA" id="ARBA00022614"/>
    </source>
</evidence>
<dbReference type="InterPro" id="IPR050333">
    <property type="entry name" value="SLRP"/>
</dbReference>
<dbReference type="SUPFAM" id="SSF52058">
    <property type="entry name" value="L domain-like"/>
    <property type="match status" value="1"/>
</dbReference>
<dbReference type="InterPro" id="IPR001611">
    <property type="entry name" value="Leu-rich_rpt"/>
</dbReference>
<keyword evidence="4" id="KW-0593">Phospholipase A2 inhibitor</keyword>
<dbReference type="GeneID" id="125775857"/>
<protein>
    <submittedName>
        <fullName evidence="4">Phospholipase A2 inhibitor-like</fullName>
    </submittedName>
</protein>
<dbReference type="InterPro" id="IPR032675">
    <property type="entry name" value="LRR_dom_sf"/>
</dbReference>
<dbReference type="Proteomes" id="UP001652620">
    <property type="component" value="Chromosome 1"/>
</dbReference>
<dbReference type="Pfam" id="PF13855">
    <property type="entry name" value="LRR_8"/>
    <property type="match status" value="1"/>
</dbReference>
<dbReference type="SMART" id="SM00369">
    <property type="entry name" value="LRR_TYP"/>
    <property type="match status" value="4"/>
</dbReference>
<keyword evidence="3" id="KW-1185">Reference proteome</keyword>
<keyword evidence="1" id="KW-0433">Leucine-rich repeat</keyword>
<dbReference type="GO" id="GO:0019834">
    <property type="term" value="F:phospholipase A2 inhibitor activity"/>
    <property type="evidence" value="ECO:0007669"/>
    <property type="project" value="UniProtKB-KW"/>
</dbReference>
<dbReference type="InterPro" id="IPR003591">
    <property type="entry name" value="Leu-rich_rpt_typical-subtyp"/>
</dbReference>
<evidence type="ECO:0000256" key="2">
    <source>
        <dbReference type="ARBA" id="ARBA00022737"/>
    </source>
</evidence>
<evidence type="ECO:0000313" key="3">
    <source>
        <dbReference type="Proteomes" id="UP001652620"/>
    </source>
</evidence>